<gene>
    <name evidence="10" type="ORF">GKZ27_10040</name>
</gene>
<dbReference type="Gene3D" id="1.10.3820.10">
    <property type="entry name" value="Di-heme elbow motif domain"/>
    <property type="match status" value="1"/>
</dbReference>
<comment type="caution">
    <text evidence="10">The sequence shown here is derived from an EMBL/GenBank/DDBJ whole genome shotgun (WGS) entry which is preliminary data.</text>
</comment>
<reference evidence="10 11" key="1">
    <citation type="submission" date="2019-12" db="EMBL/GenBank/DDBJ databases">
        <title>Microbes associate with the intestines of laboratory mice.</title>
        <authorList>
            <person name="Navarre W."/>
            <person name="Wong E."/>
        </authorList>
    </citation>
    <scope>NUCLEOTIDE SEQUENCE [LARGE SCALE GENOMIC DNA]</scope>
    <source>
        <strain evidence="10 11">NM66_B29</strain>
    </source>
</reference>
<dbReference type="EMBL" id="WSRR01000032">
    <property type="protein sequence ID" value="MVX61785.1"/>
    <property type="molecule type" value="Genomic_DNA"/>
</dbReference>
<evidence type="ECO:0000256" key="7">
    <source>
        <dbReference type="SAM" id="MobiDB-lite"/>
    </source>
</evidence>
<evidence type="ECO:0000256" key="4">
    <source>
        <dbReference type="ARBA" id="ARBA00022723"/>
    </source>
</evidence>
<keyword evidence="8" id="KW-0472">Membrane</keyword>
<protein>
    <submittedName>
        <fullName evidence="10">Histamine H3 receptor</fullName>
    </submittedName>
</protein>
<keyword evidence="10" id="KW-0675">Receptor</keyword>
<sequence>MSQEEKSSGALRGAGEAHAGGSGAALDATGAPVGSGATAAADAGDPTAATAPRRARRKWPIVVGVVAAVLVVAGAGFWVWHEQPSFCNAVCHEPMDAYVEGYYDDPSQMAYVHQLTDTTCLQCHEPKLDEQIGEALVWVRGDFALGEDGKLATVGVRADTSMCATADCHDLGEVVAATENWGGEEGVNPHDSHQGYGLDCSSCHTAHGQSYMYCNTCHDYEVPEGWAAPVRSQAAGDAR</sequence>
<feature type="region of interest" description="Disordered" evidence="7">
    <location>
        <begin position="1"/>
        <end position="53"/>
    </location>
</feature>
<feature type="compositionally biased region" description="Low complexity" evidence="7">
    <location>
        <begin position="24"/>
        <end position="52"/>
    </location>
</feature>
<evidence type="ECO:0000256" key="6">
    <source>
        <dbReference type="ARBA" id="ARBA00023004"/>
    </source>
</evidence>
<dbReference type="Gene3D" id="1.10.1130.10">
    <property type="entry name" value="Flavocytochrome C3, Chain A"/>
    <property type="match status" value="1"/>
</dbReference>
<feature type="domain" description="Tetrahaem cytochrome" evidence="9">
    <location>
        <begin position="163"/>
        <end position="219"/>
    </location>
</feature>
<dbReference type="SUPFAM" id="SSF48695">
    <property type="entry name" value="Multiheme cytochromes"/>
    <property type="match status" value="1"/>
</dbReference>
<dbReference type="OrthoDB" id="5397337at2"/>
<dbReference type="RefSeq" id="WP_160347139.1">
    <property type="nucleotide sequence ID" value="NZ_WSRR01000032.1"/>
</dbReference>
<keyword evidence="4" id="KW-0479">Metal-binding</keyword>
<name>A0A6N8JPQ9_9ACTN</name>
<evidence type="ECO:0000313" key="10">
    <source>
        <dbReference type="EMBL" id="MVX61785.1"/>
    </source>
</evidence>
<organism evidence="10 11">
    <name type="scientific">Adlercreutzia mucosicola</name>
    <dbReference type="NCBI Taxonomy" id="580026"/>
    <lineage>
        <taxon>Bacteria</taxon>
        <taxon>Bacillati</taxon>
        <taxon>Actinomycetota</taxon>
        <taxon>Coriobacteriia</taxon>
        <taxon>Eggerthellales</taxon>
        <taxon>Eggerthellaceae</taxon>
        <taxon>Adlercreutzia</taxon>
    </lineage>
</organism>
<keyword evidence="2" id="KW-0813">Transport</keyword>
<keyword evidence="11" id="KW-1185">Reference proteome</keyword>
<evidence type="ECO:0000256" key="3">
    <source>
        <dbReference type="ARBA" id="ARBA00022617"/>
    </source>
</evidence>
<dbReference type="InterPro" id="IPR012286">
    <property type="entry name" value="Tetrahaem_cytochrome"/>
</dbReference>
<accession>A0A6N8JPQ9</accession>
<evidence type="ECO:0000259" key="9">
    <source>
        <dbReference type="Pfam" id="PF14537"/>
    </source>
</evidence>
<evidence type="ECO:0000256" key="5">
    <source>
        <dbReference type="ARBA" id="ARBA00022982"/>
    </source>
</evidence>
<dbReference type="Pfam" id="PF14537">
    <property type="entry name" value="Cytochrom_c3_2"/>
    <property type="match status" value="1"/>
</dbReference>
<evidence type="ECO:0000313" key="11">
    <source>
        <dbReference type="Proteomes" id="UP000463388"/>
    </source>
</evidence>
<keyword evidence="6" id="KW-0408">Iron</keyword>
<keyword evidence="8" id="KW-1133">Transmembrane helix</keyword>
<dbReference type="InterPro" id="IPR038266">
    <property type="entry name" value="NapC/NirT_cytc_sf"/>
</dbReference>
<keyword evidence="3" id="KW-0349">Heme</keyword>
<dbReference type="Proteomes" id="UP000463388">
    <property type="component" value="Unassembled WGS sequence"/>
</dbReference>
<dbReference type="GO" id="GO:0030313">
    <property type="term" value="C:cell envelope"/>
    <property type="evidence" value="ECO:0007669"/>
    <property type="project" value="UniProtKB-SubCell"/>
</dbReference>
<dbReference type="InterPro" id="IPR036280">
    <property type="entry name" value="Multihaem_cyt_sf"/>
</dbReference>
<dbReference type="AlphaFoldDB" id="A0A6N8JPQ9"/>
<evidence type="ECO:0000256" key="1">
    <source>
        <dbReference type="ARBA" id="ARBA00004196"/>
    </source>
</evidence>
<keyword evidence="5" id="KW-0249">Electron transport</keyword>
<evidence type="ECO:0000256" key="8">
    <source>
        <dbReference type="SAM" id="Phobius"/>
    </source>
</evidence>
<dbReference type="GO" id="GO:0046872">
    <property type="term" value="F:metal ion binding"/>
    <property type="evidence" value="ECO:0007669"/>
    <property type="project" value="UniProtKB-KW"/>
</dbReference>
<evidence type="ECO:0000256" key="2">
    <source>
        <dbReference type="ARBA" id="ARBA00022448"/>
    </source>
</evidence>
<proteinExistence type="predicted"/>
<keyword evidence="8" id="KW-0812">Transmembrane</keyword>
<comment type="subcellular location">
    <subcellularLocation>
        <location evidence="1">Cell envelope</location>
    </subcellularLocation>
</comment>
<feature type="transmembrane region" description="Helical" evidence="8">
    <location>
        <begin position="61"/>
        <end position="80"/>
    </location>
</feature>